<organism evidence="1 2">
    <name type="scientific">Funneliformis mosseae</name>
    <name type="common">Endomycorrhizal fungus</name>
    <name type="synonym">Glomus mosseae</name>
    <dbReference type="NCBI Taxonomy" id="27381"/>
    <lineage>
        <taxon>Eukaryota</taxon>
        <taxon>Fungi</taxon>
        <taxon>Fungi incertae sedis</taxon>
        <taxon>Mucoromycota</taxon>
        <taxon>Glomeromycotina</taxon>
        <taxon>Glomeromycetes</taxon>
        <taxon>Glomerales</taxon>
        <taxon>Glomeraceae</taxon>
        <taxon>Funneliformis</taxon>
    </lineage>
</organism>
<evidence type="ECO:0000313" key="2">
    <source>
        <dbReference type="Proteomes" id="UP000789375"/>
    </source>
</evidence>
<dbReference type="AlphaFoldDB" id="A0A9N9D7X1"/>
<name>A0A9N9D7X1_FUNMO</name>
<reference evidence="1" key="1">
    <citation type="submission" date="2021-06" db="EMBL/GenBank/DDBJ databases">
        <authorList>
            <person name="Kallberg Y."/>
            <person name="Tangrot J."/>
            <person name="Rosling A."/>
        </authorList>
    </citation>
    <scope>NUCLEOTIDE SEQUENCE</scope>
    <source>
        <strain evidence="1">87-6 pot B 2015</strain>
    </source>
</reference>
<keyword evidence="2" id="KW-1185">Reference proteome</keyword>
<protein>
    <submittedName>
        <fullName evidence="1">5307_t:CDS:1</fullName>
    </submittedName>
</protein>
<sequence length="97" mass="11204">MTTLILTNIIYTKKSNVLHLEKSIKFGNDESFDEGGEIMEIEKSFVPFPPRPKEFSNKISGIVEGNRIRRNLYLIELGFELSNKGRYFQHRMGLLPA</sequence>
<proteinExistence type="predicted"/>
<accession>A0A9N9D7X1</accession>
<comment type="caution">
    <text evidence="1">The sequence shown here is derived from an EMBL/GenBank/DDBJ whole genome shotgun (WGS) entry which is preliminary data.</text>
</comment>
<gene>
    <name evidence="1" type="ORF">FMOSSE_LOCUS10402</name>
</gene>
<dbReference type="EMBL" id="CAJVPP010003437">
    <property type="protein sequence ID" value="CAG8629319.1"/>
    <property type="molecule type" value="Genomic_DNA"/>
</dbReference>
<evidence type="ECO:0000313" key="1">
    <source>
        <dbReference type="EMBL" id="CAG8629319.1"/>
    </source>
</evidence>
<dbReference type="Proteomes" id="UP000789375">
    <property type="component" value="Unassembled WGS sequence"/>
</dbReference>